<evidence type="ECO:0000259" key="1">
    <source>
        <dbReference type="Pfam" id="PF02120"/>
    </source>
</evidence>
<sequence>MAALTSALASIAGKVTLPEPVARAAQQVMAGRVSLNTPIDGAMLQKAVLTSGIFQETALKSGQTPAQTDLKSALLTLRQTLSSWLGSQAAPVQPAPMAPPVRGGVLRARAMQEAGGIDPASTTAEEAGKILLDLTEAALSRIRLHQHASLPDPTGKQGGDWSLDLPVLVGNHQTLLQMQIHRDGRSGGEQENEPGWQMRFALNLPALGEVGAQVSLRGGATGIMLWAGEPETAALLESELPELRTALAATGLRAGSIVVRRGEPSAAQAPSGHFLDAQT</sequence>
<accession>A0ABQ5UEX3</accession>
<evidence type="ECO:0000313" key="2">
    <source>
        <dbReference type="EMBL" id="GLQ09738.1"/>
    </source>
</evidence>
<dbReference type="Proteomes" id="UP001161406">
    <property type="component" value="Unassembled WGS sequence"/>
</dbReference>
<dbReference type="Pfam" id="PF02120">
    <property type="entry name" value="Flg_hook"/>
    <property type="match status" value="1"/>
</dbReference>
<name>A0ABQ5UEX3_9HYPH</name>
<organism evidence="2 3">
    <name type="scientific">Devosia yakushimensis</name>
    <dbReference type="NCBI Taxonomy" id="470028"/>
    <lineage>
        <taxon>Bacteria</taxon>
        <taxon>Pseudomonadati</taxon>
        <taxon>Pseudomonadota</taxon>
        <taxon>Alphaproteobacteria</taxon>
        <taxon>Hyphomicrobiales</taxon>
        <taxon>Devosiaceae</taxon>
        <taxon>Devosia</taxon>
    </lineage>
</organism>
<gene>
    <name evidence="2" type="ORF">GCM10007913_16700</name>
</gene>
<proteinExistence type="predicted"/>
<feature type="domain" description="Flagellar hook-length control protein-like C-terminal" evidence="1">
    <location>
        <begin position="186"/>
        <end position="267"/>
    </location>
</feature>
<keyword evidence="3" id="KW-1185">Reference proteome</keyword>
<dbReference type="InterPro" id="IPR021136">
    <property type="entry name" value="Flagellar_hook_control-like_C"/>
</dbReference>
<protein>
    <recommendedName>
        <fullName evidence="1">Flagellar hook-length control protein-like C-terminal domain-containing protein</fullName>
    </recommendedName>
</protein>
<comment type="caution">
    <text evidence="2">The sequence shown here is derived from an EMBL/GenBank/DDBJ whole genome shotgun (WGS) entry which is preliminary data.</text>
</comment>
<dbReference type="InterPro" id="IPR038610">
    <property type="entry name" value="FliK-like_C_sf"/>
</dbReference>
<dbReference type="Gene3D" id="3.30.750.140">
    <property type="match status" value="1"/>
</dbReference>
<dbReference type="EMBL" id="BSNG01000001">
    <property type="protein sequence ID" value="GLQ09738.1"/>
    <property type="molecule type" value="Genomic_DNA"/>
</dbReference>
<evidence type="ECO:0000313" key="3">
    <source>
        <dbReference type="Proteomes" id="UP001161406"/>
    </source>
</evidence>
<reference evidence="2" key="2">
    <citation type="submission" date="2023-01" db="EMBL/GenBank/DDBJ databases">
        <title>Draft genome sequence of Devosia yakushimensis strain NBRC 103855.</title>
        <authorList>
            <person name="Sun Q."/>
            <person name="Mori K."/>
        </authorList>
    </citation>
    <scope>NUCLEOTIDE SEQUENCE</scope>
    <source>
        <strain evidence="2">NBRC 103855</strain>
    </source>
</reference>
<reference evidence="2" key="1">
    <citation type="journal article" date="2014" name="Int. J. Syst. Evol. Microbiol.">
        <title>Complete genome of a new Firmicutes species belonging to the dominant human colonic microbiota ('Ruminococcus bicirculans') reveals two chromosomes and a selective capacity to utilize plant glucans.</title>
        <authorList>
            <consortium name="NISC Comparative Sequencing Program"/>
            <person name="Wegmann U."/>
            <person name="Louis P."/>
            <person name="Goesmann A."/>
            <person name="Henrissat B."/>
            <person name="Duncan S.H."/>
            <person name="Flint H.J."/>
        </authorList>
    </citation>
    <scope>NUCLEOTIDE SEQUENCE</scope>
    <source>
        <strain evidence="2">NBRC 103855</strain>
    </source>
</reference>